<feature type="domain" description="Antitoxin SocA-like Panacea" evidence="1">
    <location>
        <begin position="66"/>
        <end position="161"/>
    </location>
</feature>
<comment type="caution">
    <text evidence="2">The sequence shown here is derived from an EMBL/GenBank/DDBJ whole genome shotgun (WGS) entry which is preliminary data.</text>
</comment>
<dbReference type="RefSeq" id="WP_425335437.1">
    <property type="nucleotide sequence ID" value="NZ_BSCY01000004.1"/>
</dbReference>
<dbReference type="InterPro" id="IPR025272">
    <property type="entry name" value="SocA_Panacea"/>
</dbReference>
<protein>
    <recommendedName>
        <fullName evidence="1">Antitoxin SocA-like Panacea domain-containing protein</fullName>
    </recommendedName>
</protein>
<dbReference type="EMBL" id="BSCY01000004">
    <property type="protein sequence ID" value="GLH61246.1"/>
    <property type="molecule type" value="Genomic_DNA"/>
</dbReference>
<evidence type="ECO:0000313" key="2">
    <source>
        <dbReference type="EMBL" id="GLH61246.1"/>
    </source>
</evidence>
<accession>A0ABQ5PS24</accession>
<keyword evidence="3" id="KW-1185">Reference proteome</keyword>
<evidence type="ECO:0000259" key="1">
    <source>
        <dbReference type="Pfam" id="PF13274"/>
    </source>
</evidence>
<gene>
    <name evidence="2" type="ORF">RHYP_1910</name>
</gene>
<organism evidence="2 3">
    <name type="scientific">Rhus yellows phytoplasma</name>
    <dbReference type="NCBI Taxonomy" id="1225349"/>
    <lineage>
        <taxon>Bacteria</taxon>
        <taxon>Bacillati</taxon>
        <taxon>Mycoplasmatota</taxon>
        <taxon>Mollicutes</taxon>
        <taxon>Acholeplasmatales</taxon>
        <taxon>Acholeplasmataceae</taxon>
        <taxon>Candidatus Phytoplasma</taxon>
        <taxon>16SrI (Aster yellows group)</taxon>
    </lineage>
</organism>
<name>A0ABQ5PS24_9MOLU</name>
<reference evidence="2" key="1">
    <citation type="submission" date="2022-11" db="EMBL/GenBank/DDBJ databases">
        <title>Phyllogen, a phyllody-inducing phytoplasma effector family, horizontally transferred to various phytoplasmas via transposable elements.</title>
        <authorList>
            <person name="Tokuda R."/>
            <person name="Maejima K."/>
            <person name="Yamaji Y."/>
            <person name="Namba S."/>
        </authorList>
    </citation>
    <scope>NUCLEOTIDE SEQUENCE [LARGE SCALE GENOMIC DNA]</scope>
    <source>
        <strain evidence="2">RhY</strain>
    </source>
</reference>
<sequence length="192" mass="22515">MNNQKPKKLIKQLKIIKKYVKIYNIKNRKGINMKTSIIPNKNQINVFDVALYIVENNPHPTTKMKLNKMIYYAHAKHLVQTKKPLVKEQIQAWIYGPVFPELCAQLKEFTYKPLNPDSLSMGDATKINAAQKQILDDIISLYGNKEANFLSQQTHEEDPWKNTYYINSDWSKNIIKNKDILEYFSKNTKHIC</sequence>
<dbReference type="Pfam" id="PF13274">
    <property type="entry name" value="SocA_Panacea"/>
    <property type="match status" value="1"/>
</dbReference>
<proteinExistence type="predicted"/>
<evidence type="ECO:0000313" key="3">
    <source>
        <dbReference type="Proteomes" id="UP001371615"/>
    </source>
</evidence>
<dbReference type="Proteomes" id="UP001371615">
    <property type="component" value="Unassembled WGS sequence"/>
</dbReference>